<sequence length="110" mass="12060">MDLLRIMKSITTSCKTTREVGGRCLRKPLGPTEPPSVLRDPCGCLNHGLSPLNRSGVIYDCGFLTKAPLISTRAHFTDWVCVYVIISFLILGTEWSHAVSTMAIGSPRII</sequence>
<keyword evidence="2" id="KW-1185">Reference proteome</keyword>
<protein>
    <submittedName>
        <fullName evidence="1">Uncharacterized protein</fullName>
    </submittedName>
</protein>
<gene>
    <name evidence="1" type="ORF">P167DRAFT_281257</name>
</gene>
<evidence type="ECO:0000313" key="1">
    <source>
        <dbReference type="EMBL" id="RPB10038.1"/>
    </source>
</evidence>
<dbReference type="AlphaFoldDB" id="A0A3N4KKU7"/>
<reference evidence="1 2" key="1">
    <citation type="journal article" date="2018" name="Nat. Ecol. Evol.">
        <title>Pezizomycetes genomes reveal the molecular basis of ectomycorrhizal truffle lifestyle.</title>
        <authorList>
            <person name="Murat C."/>
            <person name="Payen T."/>
            <person name="Noel B."/>
            <person name="Kuo A."/>
            <person name="Morin E."/>
            <person name="Chen J."/>
            <person name="Kohler A."/>
            <person name="Krizsan K."/>
            <person name="Balestrini R."/>
            <person name="Da Silva C."/>
            <person name="Montanini B."/>
            <person name="Hainaut M."/>
            <person name="Levati E."/>
            <person name="Barry K.W."/>
            <person name="Belfiori B."/>
            <person name="Cichocki N."/>
            <person name="Clum A."/>
            <person name="Dockter R.B."/>
            <person name="Fauchery L."/>
            <person name="Guy J."/>
            <person name="Iotti M."/>
            <person name="Le Tacon F."/>
            <person name="Lindquist E.A."/>
            <person name="Lipzen A."/>
            <person name="Malagnac F."/>
            <person name="Mello A."/>
            <person name="Molinier V."/>
            <person name="Miyauchi S."/>
            <person name="Poulain J."/>
            <person name="Riccioni C."/>
            <person name="Rubini A."/>
            <person name="Sitrit Y."/>
            <person name="Splivallo R."/>
            <person name="Traeger S."/>
            <person name="Wang M."/>
            <person name="Zifcakova L."/>
            <person name="Wipf D."/>
            <person name="Zambonelli A."/>
            <person name="Paolocci F."/>
            <person name="Nowrousian M."/>
            <person name="Ottonello S."/>
            <person name="Baldrian P."/>
            <person name="Spatafora J.W."/>
            <person name="Henrissat B."/>
            <person name="Nagy L.G."/>
            <person name="Aury J.M."/>
            <person name="Wincker P."/>
            <person name="Grigoriev I.V."/>
            <person name="Bonfante P."/>
            <person name="Martin F.M."/>
        </authorList>
    </citation>
    <scope>NUCLEOTIDE SEQUENCE [LARGE SCALE GENOMIC DNA]</scope>
    <source>
        <strain evidence="1 2">CCBAS932</strain>
    </source>
</reference>
<dbReference type="Proteomes" id="UP000277580">
    <property type="component" value="Unassembled WGS sequence"/>
</dbReference>
<accession>A0A3N4KKU7</accession>
<evidence type="ECO:0000313" key="2">
    <source>
        <dbReference type="Proteomes" id="UP000277580"/>
    </source>
</evidence>
<proteinExistence type="predicted"/>
<organism evidence="1 2">
    <name type="scientific">Morchella conica CCBAS932</name>
    <dbReference type="NCBI Taxonomy" id="1392247"/>
    <lineage>
        <taxon>Eukaryota</taxon>
        <taxon>Fungi</taxon>
        <taxon>Dikarya</taxon>
        <taxon>Ascomycota</taxon>
        <taxon>Pezizomycotina</taxon>
        <taxon>Pezizomycetes</taxon>
        <taxon>Pezizales</taxon>
        <taxon>Morchellaceae</taxon>
        <taxon>Morchella</taxon>
    </lineage>
</organism>
<name>A0A3N4KKU7_9PEZI</name>
<dbReference type="InParanoid" id="A0A3N4KKU7"/>
<dbReference type="EMBL" id="ML119146">
    <property type="protein sequence ID" value="RPB10038.1"/>
    <property type="molecule type" value="Genomic_DNA"/>
</dbReference>